<dbReference type="PANTHER" id="PTHR33295">
    <property type="entry name" value="ATPASE"/>
    <property type="match status" value="1"/>
</dbReference>
<feature type="domain" description="AAA" evidence="1">
    <location>
        <begin position="21"/>
        <end position="153"/>
    </location>
</feature>
<dbReference type="Pfam" id="PF13173">
    <property type="entry name" value="AAA_14"/>
    <property type="match status" value="1"/>
</dbReference>
<organism evidence="3 4">
    <name type="scientific">Filimonas lacunae</name>
    <dbReference type="NCBI Taxonomy" id="477680"/>
    <lineage>
        <taxon>Bacteria</taxon>
        <taxon>Pseudomonadati</taxon>
        <taxon>Bacteroidota</taxon>
        <taxon>Chitinophagia</taxon>
        <taxon>Chitinophagales</taxon>
        <taxon>Chitinophagaceae</taxon>
        <taxon>Filimonas</taxon>
    </lineage>
</organism>
<dbReference type="AlphaFoldDB" id="A0A173M9M3"/>
<evidence type="ECO:0008006" key="5">
    <source>
        <dbReference type="Google" id="ProtNLM"/>
    </source>
</evidence>
<dbReference type="STRING" id="477680.SAMN05421788_10449"/>
<proteinExistence type="predicted"/>
<dbReference type="Gene3D" id="3.40.50.300">
    <property type="entry name" value="P-loop containing nucleotide triphosphate hydrolases"/>
    <property type="match status" value="1"/>
</dbReference>
<dbReference type="RefSeq" id="WP_076379410.1">
    <property type="nucleotide sequence ID" value="NZ_AP017422.1"/>
</dbReference>
<dbReference type="SUPFAM" id="SSF52540">
    <property type="entry name" value="P-loop containing nucleoside triphosphate hydrolases"/>
    <property type="match status" value="1"/>
</dbReference>
<evidence type="ECO:0000259" key="2">
    <source>
        <dbReference type="Pfam" id="PF13635"/>
    </source>
</evidence>
<dbReference type="InterPro" id="IPR025420">
    <property type="entry name" value="DUF4143"/>
</dbReference>
<gene>
    <name evidence="3" type="ORF">SAMN05421788_10449</name>
</gene>
<protein>
    <recommendedName>
        <fullName evidence="5">AAA+ ATPase domain-containing protein</fullName>
    </recommendedName>
</protein>
<feature type="domain" description="DUF4143" evidence="2">
    <location>
        <begin position="224"/>
        <end position="390"/>
    </location>
</feature>
<dbReference type="InterPro" id="IPR041682">
    <property type="entry name" value="AAA_14"/>
</dbReference>
<reference evidence="4" key="1">
    <citation type="submission" date="2017-01" db="EMBL/GenBank/DDBJ databases">
        <authorList>
            <person name="Varghese N."/>
            <person name="Submissions S."/>
        </authorList>
    </citation>
    <scope>NUCLEOTIDE SEQUENCE [LARGE SCALE GENOMIC DNA]</scope>
    <source>
        <strain evidence="4">DSM 21054</strain>
    </source>
</reference>
<dbReference type="Pfam" id="PF13635">
    <property type="entry name" value="DUF4143"/>
    <property type="match status" value="1"/>
</dbReference>
<name>A0A173M9M3_9BACT</name>
<evidence type="ECO:0000259" key="1">
    <source>
        <dbReference type="Pfam" id="PF13173"/>
    </source>
</evidence>
<dbReference type="InterPro" id="IPR027417">
    <property type="entry name" value="P-loop_NTPase"/>
</dbReference>
<dbReference type="OrthoDB" id="9801840at2"/>
<keyword evidence="4" id="KW-1185">Reference proteome</keyword>
<evidence type="ECO:0000313" key="3">
    <source>
        <dbReference type="EMBL" id="SIT13996.1"/>
    </source>
</evidence>
<dbReference type="Proteomes" id="UP000186917">
    <property type="component" value="Unassembled WGS sequence"/>
</dbReference>
<accession>A0A173M9M3</accession>
<dbReference type="KEGG" id="fln:FLA_0201"/>
<evidence type="ECO:0000313" key="4">
    <source>
        <dbReference type="Proteomes" id="UP000186917"/>
    </source>
</evidence>
<dbReference type="EMBL" id="FTOR01000004">
    <property type="protein sequence ID" value="SIT13996.1"/>
    <property type="molecule type" value="Genomic_DNA"/>
</dbReference>
<sequence>MYIQRNIDKELLDWRQDKHGKPLLLRGARQVGKSTAVKHLAKQFTHFLEINFEEQRQVHKIFEGDLDPKMLCEHLSVLYNVPIIPGQTLLFLDEIQACVSAISSLRFFYEKYPELHVIAAGSLLEFALAELASFGVGRIRSLFMYPLSFNEYLLAMEEPLLLNAKSKASPNHPLPEPIHNKLIAHCKRFLVLGGMPEVVATYVEYKDLLRCGQVLDDLTTSLKADFAKYKRQVPYLRIAEVFDSIVQQAGGKFVYSKAATSSSHKQIKDAVDLLALGGLVIPVTHTAANGLPLGAEMNHKSRKMLLLDTGIFQRLLGLNIGDLLIEDDFDAINKGAIAEQFIGLELLKNASCYKQETLYYWHREAKNSNAEVDYVIQKSENIIPIEIKAGRKGSMRSMHLFLEEKKSSFGARFSLENFSTYDNIAVFPLYAVNELLHWNPSH</sequence>
<dbReference type="PANTHER" id="PTHR33295:SF7">
    <property type="entry name" value="ATPASE"/>
    <property type="match status" value="1"/>
</dbReference>